<gene>
    <name evidence="2" type="ORF">L228DRAFT_243616</name>
</gene>
<dbReference type="RefSeq" id="XP_018190432.1">
    <property type="nucleotide sequence ID" value="XM_018331730.1"/>
</dbReference>
<dbReference type="STRING" id="1328760.A0A161TFP5"/>
<evidence type="ECO:0000313" key="3">
    <source>
        <dbReference type="Proteomes" id="UP000076632"/>
    </source>
</evidence>
<dbReference type="Gene3D" id="3.40.140.10">
    <property type="entry name" value="Cytidine Deaminase, domain 2"/>
    <property type="match status" value="1"/>
</dbReference>
<dbReference type="InterPro" id="IPR002125">
    <property type="entry name" value="CMP_dCMP_dom"/>
</dbReference>
<dbReference type="GeneID" id="28896867"/>
<reference evidence="2 3" key="1">
    <citation type="journal article" date="2016" name="Fungal Biol.">
        <title>The genome of Xylona heveae provides a window into fungal endophytism.</title>
        <authorList>
            <person name="Gazis R."/>
            <person name="Kuo A."/>
            <person name="Riley R."/>
            <person name="LaButti K."/>
            <person name="Lipzen A."/>
            <person name="Lin J."/>
            <person name="Amirebrahimi M."/>
            <person name="Hesse C.N."/>
            <person name="Spatafora J.W."/>
            <person name="Henrissat B."/>
            <person name="Hainaut M."/>
            <person name="Grigoriev I.V."/>
            <person name="Hibbett D.S."/>
        </authorList>
    </citation>
    <scope>NUCLEOTIDE SEQUENCE [LARGE SCALE GENOMIC DNA]</scope>
    <source>
        <strain evidence="2 3">TC161</strain>
    </source>
</reference>
<dbReference type="OrthoDB" id="252265at2759"/>
<name>A0A161TFP5_XYLHT</name>
<accession>A0A161TFP5</accession>
<dbReference type="OMA" id="LRQKSWI"/>
<proteinExistence type="predicted"/>
<dbReference type="SUPFAM" id="SSF53927">
    <property type="entry name" value="Cytidine deaminase-like"/>
    <property type="match status" value="1"/>
</dbReference>
<dbReference type="PROSITE" id="PS51747">
    <property type="entry name" value="CYT_DCMP_DEAMINASES_2"/>
    <property type="match status" value="1"/>
</dbReference>
<organism evidence="2 3">
    <name type="scientific">Xylona heveae (strain CBS 132557 / TC161)</name>
    <dbReference type="NCBI Taxonomy" id="1328760"/>
    <lineage>
        <taxon>Eukaryota</taxon>
        <taxon>Fungi</taxon>
        <taxon>Dikarya</taxon>
        <taxon>Ascomycota</taxon>
        <taxon>Pezizomycotina</taxon>
        <taxon>Xylonomycetes</taxon>
        <taxon>Xylonales</taxon>
        <taxon>Xylonaceae</taxon>
        <taxon>Xylona</taxon>
    </lineage>
</organism>
<evidence type="ECO:0000259" key="1">
    <source>
        <dbReference type="PROSITE" id="PS51747"/>
    </source>
</evidence>
<dbReference type="Pfam" id="PF18785">
    <property type="entry name" value="Inv-AAD"/>
    <property type="match status" value="1"/>
</dbReference>
<sequence>MASDSIAPGDHRAYMALAVSLAEQSPPRPTNFRVGAVIVDAAANKILATGYTLELPGNTHAEQCCLDKIAQEHNISEDRVGEVLPNETVLYTTMEPCGKRMSGHLDCVARIMRTKDHGHPGISKIYLGVKEPRIFVGLNAGRTRLWGHGIECVHVPGFEDQILKIATAGHDQFTGKHQQPPRAPTL</sequence>
<feature type="domain" description="CMP/dCMP-type deaminase" evidence="1">
    <location>
        <begin position="9"/>
        <end position="145"/>
    </location>
</feature>
<dbReference type="InParanoid" id="A0A161TFP5"/>
<dbReference type="InterPro" id="IPR016193">
    <property type="entry name" value="Cytidine_deaminase-like"/>
</dbReference>
<dbReference type="GO" id="GO:0006139">
    <property type="term" value="P:nucleobase-containing compound metabolic process"/>
    <property type="evidence" value="ECO:0007669"/>
    <property type="project" value="UniProtKB-ARBA"/>
</dbReference>
<protein>
    <submittedName>
        <fullName evidence="2">Cytidine deaminase-like protein</fullName>
    </submittedName>
</protein>
<dbReference type="EMBL" id="KV407455">
    <property type="protein sequence ID" value="KZF24877.1"/>
    <property type="molecule type" value="Genomic_DNA"/>
</dbReference>
<dbReference type="GO" id="GO:0003824">
    <property type="term" value="F:catalytic activity"/>
    <property type="evidence" value="ECO:0007669"/>
    <property type="project" value="InterPro"/>
</dbReference>
<evidence type="ECO:0000313" key="2">
    <source>
        <dbReference type="EMBL" id="KZF24877.1"/>
    </source>
</evidence>
<dbReference type="AlphaFoldDB" id="A0A161TFP5"/>
<keyword evidence="3" id="KW-1185">Reference proteome</keyword>
<dbReference type="Proteomes" id="UP000076632">
    <property type="component" value="Unassembled WGS sequence"/>
</dbReference>